<dbReference type="PANTHER" id="PTHR47106">
    <property type="entry name" value="COILED-COIL-HELIX-COILED-COIL-HELIX DOMAIN-CONTAINING PROTEIN 5"/>
    <property type="match status" value="1"/>
</dbReference>
<dbReference type="Pfam" id="PF16860">
    <property type="entry name" value="CX9C"/>
    <property type="match status" value="1"/>
</dbReference>
<dbReference type="KEGG" id="sre:PTSG_04479"/>
<dbReference type="EMBL" id="GL832964">
    <property type="protein sequence ID" value="EGD72749.1"/>
    <property type="molecule type" value="Genomic_DNA"/>
</dbReference>
<dbReference type="GeneID" id="16075155"/>
<name>F2U8P1_SALR5</name>
<keyword evidence="3" id="KW-1185">Reference proteome</keyword>
<dbReference type="InterPro" id="IPR031731">
    <property type="entry name" value="CX9C"/>
</dbReference>
<proteinExistence type="predicted"/>
<dbReference type="PANTHER" id="PTHR47106:SF1">
    <property type="entry name" value="COILED-COIL-HELIX-COILED-COIL-HELIX DOMAIN-CONTAINING PROTEIN 5"/>
    <property type="match status" value="1"/>
</dbReference>
<reference evidence="2" key="1">
    <citation type="submission" date="2009-08" db="EMBL/GenBank/DDBJ databases">
        <title>Annotation of Salpingoeca rosetta.</title>
        <authorList>
            <consortium name="The Broad Institute Genome Sequencing Platform"/>
            <person name="Russ C."/>
            <person name="Cuomo C."/>
            <person name="Burger G."/>
            <person name="Gray M.W."/>
            <person name="Holland P.W.H."/>
            <person name="King N."/>
            <person name="Lang F.B.F."/>
            <person name="Roger A.J."/>
            <person name="Ruiz-Trillo I."/>
            <person name="Young S.K."/>
            <person name="Zeng Q."/>
            <person name="Gargeya S."/>
            <person name="Alvarado L."/>
            <person name="Berlin A."/>
            <person name="Chapman S.B."/>
            <person name="Chen Z."/>
            <person name="Freedman E."/>
            <person name="Gellesch M."/>
            <person name="Goldberg J."/>
            <person name="Griggs A."/>
            <person name="Gujja S."/>
            <person name="Heilman E."/>
            <person name="Heiman D."/>
            <person name="Howarth C."/>
            <person name="Mehta T."/>
            <person name="Neiman D."/>
            <person name="Pearson M."/>
            <person name="Roberts A."/>
            <person name="Saif S."/>
            <person name="Shea T."/>
            <person name="Shenoy N."/>
            <person name="Sisk P."/>
            <person name="Stolte C."/>
            <person name="Sykes S."/>
            <person name="White J."/>
            <person name="Yandava C."/>
            <person name="Haas B."/>
            <person name="Nusbaum C."/>
            <person name="Birren B."/>
        </authorList>
    </citation>
    <scope>NUCLEOTIDE SEQUENCE [LARGE SCALE GENOMIC DNA]</scope>
    <source>
        <strain evidence="2">ATCC 50818</strain>
    </source>
</reference>
<dbReference type="GO" id="GO:0005758">
    <property type="term" value="C:mitochondrial intermembrane space"/>
    <property type="evidence" value="ECO:0007669"/>
    <property type="project" value="TreeGrafter"/>
</dbReference>
<dbReference type="PROSITE" id="PS51808">
    <property type="entry name" value="CHCH"/>
    <property type="match status" value="1"/>
</dbReference>
<dbReference type="GO" id="GO:0045333">
    <property type="term" value="P:cellular respiration"/>
    <property type="evidence" value="ECO:0007669"/>
    <property type="project" value="TreeGrafter"/>
</dbReference>
<evidence type="ECO:0000259" key="1">
    <source>
        <dbReference type="Pfam" id="PF16860"/>
    </source>
</evidence>
<dbReference type="Proteomes" id="UP000007799">
    <property type="component" value="Unassembled WGS sequence"/>
</dbReference>
<accession>F2U8P1</accession>
<protein>
    <recommendedName>
        <fullName evidence="1">IMS import disulfide relay-system CHCH-CHCH-like Cx9C domain-containing protein</fullName>
    </recommendedName>
</protein>
<evidence type="ECO:0000313" key="2">
    <source>
        <dbReference type="EMBL" id="EGD72749.1"/>
    </source>
</evidence>
<dbReference type="Gene3D" id="1.10.287.2900">
    <property type="match status" value="2"/>
</dbReference>
<dbReference type="InterPro" id="IPR052848">
    <property type="entry name" value="CHCH_domain-containing_protein"/>
</dbReference>
<dbReference type="AlphaFoldDB" id="F2U8P1"/>
<organism evidence="3">
    <name type="scientific">Salpingoeca rosetta (strain ATCC 50818 / BSB-021)</name>
    <dbReference type="NCBI Taxonomy" id="946362"/>
    <lineage>
        <taxon>Eukaryota</taxon>
        <taxon>Choanoflagellata</taxon>
        <taxon>Craspedida</taxon>
        <taxon>Salpingoecidae</taxon>
        <taxon>Salpingoeca</taxon>
    </lineage>
</organism>
<dbReference type="InParanoid" id="F2U8P1"/>
<dbReference type="RefSeq" id="XP_004994572.1">
    <property type="nucleotide sequence ID" value="XM_004994515.1"/>
</dbReference>
<gene>
    <name evidence="2" type="ORF">PTSG_04479</name>
</gene>
<evidence type="ECO:0000313" key="3">
    <source>
        <dbReference type="Proteomes" id="UP000007799"/>
    </source>
</evidence>
<feature type="domain" description="IMS import disulfide relay-system CHCH-CHCH-like Cx9C" evidence="1">
    <location>
        <begin position="5"/>
        <end position="46"/>
    </location>
</feature>
<sequence>MDRLLDAVEASCRQEVEAFHKCAEVHGNDGCPEQKAALQKCSDQSVEYIRSIQRVCKHSLASFQKCVSEHPEDAHIRCDEKVNVFLTCAESVMSYFEKQKAAARSSSGQDTTTS</sequence>